<evidence type="ECO:0000256" key="5">
    <source>
        <dbReference type="SAM" id="Phobius"/>
    </source>
</evidence>
<dbReference type="Pfam" id="PF01740">
    <property type="entry name" value="STAS"/>
    <property type="match status" value="1"/>
</dbReference>
<dbReference type="GO" id="GO:0055085">
    <property type="term" value="P:transmembrane transport"/>
    <property type="evidence" value="ECO:0007669"/>
    <property type="project" value="InterPro"/>
</dbReference>
<sequence>MLTKVFPFLLWFKDYDTGKFRTDVVAGITVAMVLIPQSMAYAQLAGLPAYYGLYAAFLPPMVAALFGSSRQLATGPVAVVSLMSAASLEPLATAGSTEFIAYSVLLALTVGTFQFLLGVLRLGLVVNLLSHPVVNGFTNAAAIIIASSQFSKLFGVYVDKAPHHYETILHVCRSALHYTHLPTLAMGVFSIAIMVILKRVNPKIPNVLVAVAVTTVISFAFKFNHDVFVPAASIKAPAITAKIDAFNRDVAEIASLGAERAALNTRLKAVEDHTEGPIPSSEQMELDYELARINARIDTLKASSGSTREALRLVHFSAPKEAGESPAFYVWGQEPQGMETDGRKWRLKVGNKPLALDGLKMIGAGAVVGDIPKGLKVGIPALPDNTTFLGAFIQLLPFAVIISLLGFMEAIAIAKAMAAKTGQKLDPNQELIGQGLANIIGSFGQSYAVSGSFSRSAVNLQANAVSGISSVVTSLMVALTLLFFTPLLYHLPQAVLASVIMMAVIGLVNVKGFVHAWKAKRADGAISVITFICTLYFAPHLEEGIMVGVALTFIVFIYKNLRPRVALLSRSEDQTFRSSVKFGLKECQHIAVVRFDGPLIFTNASYLEDKVLEFITEKPDLRHILIESSGINDVDASGEEALAILIETVRESGRGISFSSMKEEVVAVLERTHLLETIGKENIYPNGERALTAIYQQIHKEGACGGCPLSKYLPAEEAVSA</sequence>
<evidence type="ECO:0000313" key="8">
    <source>
        <dbReference type="Proteomes" id="UP000507962"/>
    </source>
</evidence>
<feature type="transmembrane region" description="Helical" evidence="5">
    <location>
        <begin position="136"/>
        <end position="158"/>
    </location>
</feature>
<dbReference type="Proteomes" id="UP000507962">
    <property type="component" value="Unassembled WGS sequence"/>
</dbReference>
<feature type="domain" description="STAS" evidence="6">
    <location>
        <begin position="580"/>
        <end position="694"/>
    </location>
</feature>
<feature type="transmembrane region" description="Helical" evidence="5">
    <location>
        <begin position="99"/>
        <end position="124"/>
    </location>
</feature>
<keyword evidence="4 5" id="KW-0472">Membrane</keyword>
<evidence type="ECO:0000256" key="1">
    <source>
        <dbReference type="ARBA" id="ARBA00004141"/>
    </source>
</evidence>
<evidence type="ECO:0000256" key="4">
    <source>
        <dbReference type="ARBA" id="ARBA00023136"/>
    </source>
</evidence>
<evidence type="ECO:0000259" key="6">
    <source>
        <dbReference type="PROSITE" id="PS50801"/>
    </source>
</evidence>
<dbReference type="CDD" id="cd07042">
    <property type="entry name" value="STAS_SulP_like_sulfate_transporter"/>
    <property type="match status" value="1"/>
</dbReference>
<dbReference type="AlphaFoldDB" id="A0A4U8YKT8"/>
<dbReference type="InterPro" id="IPR036513">
    <property type="entry name" value="STAS_dom_sf"/>
</dbReference>
<feature type="transmembrane region" description="Helical" evidence="5">
    <location>
        <begin position="178"/>
        <end position="197"/>
    </location>
</feature>
<dbReference type="Gene3D" id="3.30.750.24">
    <property type="entry name" value="STAS domain"/>
    <property type="match status" value="1"/>
</dbReference>
<evidence type="ECO:0000256" key="3">
    <source>
        <dbReference type="ARBA" id="ARBA00022989"/>
    </source>
</evidence>
<feature type="transmembrane region" description="Helical" evidence="5">
    <location>
        <begin position="20"/>
        <end position="42"/>
    </location>
</feature>
<dbReference type="SUPFAM" id="SSF52091">
    <property type="entry name" value="SpoIIaa-like"/>
    <property type="match status" value="1"/>
</dbReference>
<accession>A0A4U8YKT8</accession>
<dbReference type="EMBL" id="CAADHO010000002">
    <property type="protein sequence ID" value="VFQ44117.1"/>
    <property type="molecule type" value="Genomic_DNA"/>
</dbReference>
<evidence type="ECO:0000313" key="7">
    <source>
        <dbReference type="EMBL" id="VFQ44117.1"/>
    </source>
</evidence>
<name>A0A4U8YKT8_9BACT</name>
<gene>
    <name evidence="7" type="ORF">MSL71_17610</name>
</gene>
<dbReference type="InterPro" id="IPR011547">
    <property type="entry name" value="SLC26A/SulP_dom"/>
</dbReference>
<dbReference type="PROSITE" id="PS50801">
    <property type="entry name" value="STAS"/>
    <property type="match status" value="1"/>
</dbReference>
<dbReference type="PANTHER" id="PTHR11814">
    <property type="entry name" value="SULFATE TRANSPORTER"/>
    <property type="match status" value="1"/>
</dbReference>
<keyword evidence="3 5" id="KW-1133">Transmembrane helix</keyword>
<feature type="transmembrane region" description="Helical" evidence="5">
    <location>
        <begin position="391"/>
        <end position="414"/>
    </location>
</feature>
<dbReference type="RefSeq" id="WP_180138864.1">
    <property type="nucleotide sequence ID" value="NZ_CAADHO010000002.1"/>
</dbReference>
<feature type="transmembrane region" description="Helical" evidence="5">
    <location>
        <begin position="48"/>
        <end position="66"/>
    </location>
</feature>
<proteinExistence type="predicted"/>
<dbReference type="InterPro" id="IPR002645">
    <property type="entry name" value="STAS_dom"/>
</dbReference>
<dbReference type="InterPro" id="IPR001902">
    <property type="entry name" value="SLC26A/SulP_fam"/>
</dbReference>
<dbReference type="Pfam" id="PF00916">
    <property type="entry name" value="Sulfate_transp"/>
    <property type="match status" value="2"/>
</dbReference>
<reference evidence="7 8" key="1">
    <citation type="submission" date="2019-03" db="EMBL/GenBank/DDBJ databases">
        <authorList>
            <person name="Nijsse B."/>
        </authorList>
    </citation>
    <scope>NUCLEOTIDE SEQUENCE [LARGE SCALE GENOMIC DNA]</scope>
    <source>
        <strain evidence="7">Desulfoluna butyratoxydans MSL71</strain>
    </source>
</reference>
<organism evidence="7 8">
    <name type="scientific">Desulfoluna butyratoxydans</name>
    <dbReference type="NCBI Taxonomy" id="231438"/>
    <lineage>
        <taxon>Bacteria</taxon>
        <taxon>Pseudomonadati</taxon>
        <taxon>Thermodesulfobacteriota</taxon>
        <taxon>Desulfobacteria</taxon>
        <taxon>Desulfobacterales</taxon>
        <taxon>Desulfolunaceae</taxon>
        <taxon>Desulfoluna</taxon>
    </lineage>
</organism>
<dbReference type="GO" id="GO:0016020">
    <property type="term" value="C:membrane"/>
    <property type="evidence" value="ECO:0007669"/>
    <property type="project" value="UniProtKB-SubCell"/>
</dbReference>
<feature type="transmembrane region" description="Helical" evidence="5">
    <location>
        <begin position="544"/>
        <end position="561"/>
    </location>
</feature>
<feature type="transmembrane region" description="Helical" evidence="5">
    <location>
        <begin position="490"/>
        <end position="510"/>
    </location>
</feature>
<comment type="subcellular location">
    <subcellularLocation>
        <location evidence="1">Membrane</location>
        <topology evidence="1">Multi-pass membrane protein</topology>
    </subcellularLocation>
</comment>
<protein>
    <submittedName>
        <fullName evidence="7">Slc26a/sulp transporter domain</fullName>
    </submittedName>
</protein>
<keyword evidence="2 5" id="KW-0812">Transmembrane</keyword>
<evidence type="ECO:0000256" key="2">
    <source>
        <dbReference type="ARBA" id="ARBA00022692"/>
    </source>
</evidence>
<keyword evidence="8" id="KW-1185">Reference proteome</keyword>
<feature type="transmembrane region" description="Helical" evidence="5">
    <location>
        <begin position="204"/>
        <end position="221"/>
    </location>
</feature>
<feature type="transmembrane region" description="Helical" evidence="5">
    <location>
        <begin position="464"/>
        <end position="484"/>
    </location>
</feature>